<evidence type="ECO:0000256" key="4">
    <source>
        <dbReference type="ARBA" id="ARBA00023203"/>
    </source>
</evidence>
<accession>A0A2T9YQ28</accession>
<dbReference type="PROSITE" id="PS50021">
    <property type="entry name" value="CH"/>
    <property type="match status" value="2"/>
</dbReference>
<gene>
    <name evidence="7" type="ORF">BB561_002530</name>
</gene>
<dbReference type="SUPFAM" id="SSF47576">
    <property type="entry name" value="Calponin-homology domain, CH-domain"/>
    <property type="match status" value="1"/>
</dbReference>
<dbReference type="Gene3D" id="1.10.418.10">
    <property type="entry name" value="Calponin-like domain"/>
    <property type="match status" value="2"/>
</dbReference>
<dbReference type="InterPro" id="IPR002048">
    <property type="entry name" value="EF_hand_dom"/>
</dbReference>
<dbReference type="Proteomes" id="UP000245383">
    <property type="component" value="Unassembled WGS sequence"/>
</dbReference>
<dbReference type="STRING" id="133385.A0A2T9YQ28"/>
<evidence type="ECO:0000256" key="3">
    <source>
        <dbReference type="ARBA" id="ARBA00022837"/>
    </source>
</evidence>
<dbReference type="InterPro" id="IPR001715">
    <property type="entry name" value="CH_dom"/>
</dbReference>
<dbReference type="PANTHER" id="PTHR11915">
    <property type="entry name" value="SPECTRIN/FILAMIN RELATED CYTOSKELETAL PROTEIN"/>
    <property type="match status" value="1"/>
</dbReference>
<comment type="similarity">
    <text evidence="1">Belongs to the alpha-actinin family.</text>
</comment>
<evidence type="ECO:0008006" key="9">
    <source>
        <dbReference type="Google" id="ProtNLM"/>
    </source>
</evidence>
<name>A0A2T9YQ28_9FUNG</name>
<dbReference type="SMART" id="SM00033">
    <property type="entry name" value="CH"/>
    <property type="match status" value="2"/>
</dbReference>
<keyword evidence="2" id="KW-0677">Repeat</keyword>
<dbReference type="Gene3D" id="1.20.58.60">
    <property type="match status" value="1"/>
</dbReference>
<dbReference type="SUPFAM" id="SSF47473">
    <property type="entry name" value="EF-hand"/>
    <property type="match status" value="1"/>
</dbReference>
<protein>
    <recommendedName>
        <fullName evidence="9">Actinin-like protein</fullName>
    </recommendedName>
</protein>
<feature type="domain" description="EF-hand" evidence="6">
    <location>
        <begin position="481"/>
        <end position="516"/>
    </location>
</feature>
<dbReference type="PROSITE" id="PS00020">
    <property type="entry name" value="ACTININ_2"/>
    <property type="match status" value="1"/>
</dbReference>
<dbReference type="Pfam" id="PF08726">
    <property type="entry name" value="EFhand_Ca_insen"/>
    <property type="match status" value="1"/>
</dbReference>
<evidence type="ECO:0000256" key="1">
    <source>
        <dbReference type="ARBA" id="ARBA00010255"/>
    </source>
</evidence>
<dbReference type="OrthoDB" id="10017054at2759"/>
<sequence>MSRVYSSLEEGYNPLANNQLKKKLNSQLCNILTDLSDGVWLIQLLEILGNESLGRYNLNPVLRIQKIENLNKALEFIRARGVNLTNIGAEDILDFNSKLTLGLVWMLILRFSIDEIRDEGLTAKDALLAWCRRKTFGYKDVDVKDFAYSWQDGLAFCALIHKHRPDLLDYNILSKENRVYNTNLAFDIADTHLGIPRLLDAEDICFVSTPDPRSIMTYVAQYFHAFSSQNKAEIAGRRLRKLTEVLQYVYKMKTDYEDRAKSLLNDINLLLTQWEVKDTTDLNIQQLDDKLVAFHNLKNNKKNFLLVEKIELEHLFEDIQIRLSTYHLPSYETPVELNFSAIENAWKMLLVTEESYYKNLIESLKTTKDILCKRFLDDALYLKQALDKCKKQQPLTINLIDQLQATKNSIDYLNTLKNKLNYLRELDLTIKEANIETILYFNIEYSDIELEFKLTESCLSKKITFIENQMVLRNSNALAPEQLDEFESVFNMFDRSDKNVLTDEEFRAALESLDLSYSNDEYEELFRYLTLQNNEATITFEQYIRFLVAIFEDQNNPSQLYDSFVTVAGGKDFVTMDDFIQAGLNEEQRLALALSMPKMQNNEELMDYNQFMDNLYNE</sequence>
<feature type="domain" description="Calponin-homology (CH)" evidence="5">
    <location>
        <begin position="121"/>
        <end position="227"/>
    </location>
</feature>
<comment type="caution">
    <text evidence="7">The sequence shown here is derived from an EMBL/GenBank/DDBJ whole genome shotgun (WGS) entry which is preliminary data.</text>
</comment>
<dbReference type="AlphaFoldDB" id="A0A2T9YQ28"/>
<dbReference type="GO" id="GO:0003779">
    <property type="term" value="F:actin binding"/>
    <property type="evidence" value="ECO:0007669"/>
    <property type="project" value="UniProtKB-KW"/>
</dbReference>
<dbReference type="InterPro" id="IPR001589">
    <property type="entry name" value="Actinin_actin-bd_CS"/>
</dbReference>
<proteinExistence type="inferred from homology"/>
<evidence type="ECO:0000313" key="7">
    <source>
        <dbReference type="EMBL" id="PVU94455.1"/>
    </source>
</evidence>
<evidence type="ECO:0000259" key="6">
    <source>
        <dbReference type="PROSITE" id="PS50222"/>
    </source>
</evidence>
<keyword evidence="3" id="KW-0106">Calcium</keyword>
<dbReference type="InterPro" id="IPR014837">
    <property type="entry name" value="EF-hand_Ca_insen"/>
</dbReference>
<evidence type="ECO:0000259" key="5">
    <source>
        <dbReference type="PROSITE" id="PS50021"/>
    </source>
</evidence>
<dbReference type="InterPro" id="IPR036872">
    <property type="entry name" value="CH_dom_sf"/>
</dbReference>
<dbReference type="EMBL" id="MBFR01000089">
    <property type="protein sequence ID" value="PVU94455.1"/>
    <property type="molecule type" value="Genomic_DNA"/>
</dbReference>
<dbReference type="Gene3D" id="1.10.238.10">
    <property type="entry name" value="EF-hand"/>
    <property type="match status" value="2"/>
</dbReference>
<dbReference type="SUPFAM" id="SSF46966">
    <property type="entry name" value="Spectrin repeat"/>
    <property type="match status" value="1"/>
</dbReference>
<dbReference type="InterPro" id="IPR011992">
    <property type="entry name" value="EF-hand-dom_pair"/>
</dbReference>
<dbReference type="Pfam" id="PF00307">
    <property type="entry name" value="CH"/>
    <property type="match status" value="2"/>
</dbReference>
<dbReference type="PROSITE" id="PS50222">
    <property type="entry name" value="EF_HAND_2"/>
    <property type="match status" value="1"/>
</dbReference>
<evidence type="ECO:0000313" key="8">
    <source>
        <dbReference type="Proteomes" id="UP000245383"/>
    </source>
</evidence>
<keyword evidence="8" id="KW-1185">Reference proteome</keyword>
<dbReference type="FunFam" id="1.10.418.10:FF:000001">
    <property type="entry name" value="Actinin alpha 1"/>
    <property type="match status" value="1"/>
</dbReference>
<keyword evidence="4" id="KW-0009">Actin-binding</keyword>
<dbReference type="GO" id="GO:0005509">
    <property type="term" value="F:calcium ion binding"/>
    <property type="evidence" value="ECO:0007669"/>
    <property type="project" value="InterPro"/>
</dbReference>
<organism evidence="7 8">
    <name type="scientific">Smittium simulii</name>
    <dbReference type="NCBI Taxonomy" id="133385"/>
    <lineage>
        <taxon>Eukaryota</taxon>
        <taxon>Fungi</taxon>
        <taxon>Fungi incertae sedis</taxon>
        <taxon>Zoopagomycota</taxon>
        <taxon>Kickxellomycotina</taxon>
        <taxon>Harpellomycetes</taxon>
        <taxon>Harpellales</taxon>
        <taxon>Legeriomycetaceae</taxon>
        <taxon>Smittium</taxon>
    </lineage>
</organism>
<dbReference type="SMART" id="SM01184">
    <property type="entry name" value="efhand_Ca_insen"/>
    <property type="match status" value="1"/>
</dbReference>
<evidence type="ECO:0000256" key="2">
    <source>
        <dbReference type="ARBA" id="ARBA00022737"/>
    </source>
</evidence>
<feature type="domain" description="Calponin-homology (CH)" evidence="5">
    <location>
        <begin position="6"/>
        <end position="112"/>
    </location>
</feature>
<reference evidence="7 8" key="1">
    <citation type="journal article" date="2018" name="MBio">
        <title>Comparative Genomics Reveals the Core Gene Toolbox for the Fungus-Insect Symbiosis.</title>
        <authorList>
            <person name="Wang Y."/>
            <person name="Stata M."/>
            <person name="Wang W."/>
            <person name="Stajich J.E."/>
            <person name="White M.M."/>
            <person name="Moncalvo J.M."/>
        </authorList>
    </citation>
    <scope>NUCLEOTIDE SEQUENCE [LARGE SCALE GENOMIC DNA]</scope>
    <source>
        <strain evidence="7 8">SWE-8-4</strain>
    </source>
</reference>